<sequence length="529" mass="60265">MVLTINMLGELKILRDGEPLTLPTSKRTRALLAYLAFTSRPHRRDRLCEVFWEIPDDIKGALRWSLSKIRPYVNDKECERLVADRERVNLLSVGIEIDVHTITEKVKQANLSAKELETILAQLQSQFLEGIDLPNQALFQQWLTGERQQLKNLRAKVLQRLSCHADVEFSKRLQYARDWQTIDPFNPYAATQLITQLELSGKFNEVKKLSYEFEKRFNRAGINWSKESSLNANPDEIPKAINQTEVRELLARQKVQFCKAKDGVSIAYASVGKGLPIIKAANWLSHLEHDWNSPIWSPLFRDLAQSHHFFRYDERGNGLSDWNVKDISFESFVTDLESVVEASGHQQFSLLGISQGAAVSIEYAIRHPERVKHLILFGGYAAGWRIDADENTIQEREAVITLTKIGWGQNNPSYRQIFSSTFMPSADQSELAWFNEFQRLTTSPENAVRFLSVFADIDVREQLAKLKVPTLVLHSLGDERIPTSVGRDLAAAIPNAEFVGLESDGHLLLGREPASKVFVDTIRDFIARH</sequence>
<dbReference type="PRINTS" id="PR00111">
    <property type="entry name" value="ABHYDROLASE"/>
</dbReference>
<evidence type="ECO:0000313" key="4">
    <source>
        <dbReference type="Proteomes" id="UP001620262"/>
    </source>
</evidence>
<feature type="domain" description="AB hydrolase-1" evidence="2">
    <location>
        <begin position="292"/>
        <end position="509"/>
    </location>
</feature>
<proteinExistence type="predicted"/>
<protein>
    <submittedName>
        <fullName evidence="3">Alpha/beta fold hydrolase</fullName>
    </submittedName>
</protein>
<dbReference type="Gene3D" id="3.40.50.1820">
    <property type="entry name" value="alpha/beta hydrolase"/>
    <property type="match status" value="1"/>
</dbReference>
<dbReference type="GO" id="GO:0016787">
    <property type="term" value="F:hydrolase activity"/>
    <property type="evidence" value="ECO:0007669"/>
    <property type="project" value="UniProtKB-KW"/>
</dbReference>
<keyword evidence="4" id="KW-1185">Reference proteome</keyword>
<keyword evidence="1 3" id="KW-0378">Hydrolase</keyword>
<dbReference type="Gene3D" id="1.10.10.10">
    <property type="entry name" value="Winged helix-like DNA-binding domain superfamily/Winged helix DNA-binding domain"/>
    <property type="match status" value="1"/>
</dbReference>
<gene>
    <name evidence="3" type="ORF">ACI2JU_05820</name>
</gene>
<dbReference type="InterPro" id="IPR036388">
    <property type="entry name" value="WH-like_DNA-bd_sf"/>
</dbReference>
<dbReference type="InterPro" id="IPR000073">
    <property type="entry name" value="AB_hydrolase_1"/>
</dbReference>
<dbReference type="SUPFAM" id="SSF53474">
    <property type="entry name" value="alpha/beta-Hydrolases"/>
    <property type="match status" value="1"/>
</dbReference>
<dbReference type="RefSeq" id="WP_404674957.1">
    <property type="nucleotide sequence ID" value="NZ_JBJDOT010000005.1"/>
</dbReference>
<dbReference type="InterPro" id="IPR029058">
    <property type="entry name" value="AB_hydrolase_fold"/>
</dbReference>
<dbReference type="PANTHER" id="PTHR43798">
    <property type="entry name" value="MONOACYLGLYCEROL LIPASE"/>
    <property type="match status" value="1"/>
</dbReference>
<dbReference type="Proteomes" id="UP001620262">
    <property type="component" value="Unassembled WGS sequence"/>
</dbReference>
<organism evidence="3 4">
    <name type="scientific">Pseudoalteromonas rhizosphaerae</name>
    <dbReference type="NCBI Taxonomy" id="2518973"/>
    <lineage>
        <taxon>Bacteria</taxon>
        <taxon>Pseudomonadati</taxon>
        <taxon>Pseudomonadota</taxon>
        <taxon>Gammaproteobacteria</taxon>
        <taxon>Alteromonadales</taxon>
        <taxon>Pseudoalteromonadaceae</taxon>
        <taxon>Pseudoalteromonas</taxon>
    </lineage>
</organism>
<dbReference type="InterPro" id="IPR011990">
    <property type="entry name" value="TPR-like_helical_dom_sf"/>
</dbReference>
<reference evidence="3 4" key="1">
    <citation type="submission" date="2024-11" db="EMBL/GenBank/DDBJ databases">
        <title>The Natural Products Discovery Center: Release of the First 8490 Sequenced Strains for Exploring Actinobacteria Biosynthetic Diversity.</title>
        <authorList>
            <person name="Kalkreuter E."/>
            <person name="Kautsar S.A."/>
            <person name="Yang D."/>
            <person name="Bader C.D."/>
            <person name="Teijaro C.N."/>
            <person name="Fluegel L."/>
            <person name="Davis C.M."/>
            <person name="Simpson J.R."/>
            <person name="Lauterbach L."/>
            <person name="Steele A.D."/>
            <person name="Gui C."/>
            <person name="Meng S."/>
            <person name="Li G."/>
            <person name="Viehrig K."/>
            <person name="Ye F."/>
            <person name="Su P."/>
            <person name="Kiefer A.F."/>
            <person name="Nichols A."/>
            <person name="Cepeda A.J."/>
            <person name="Yan W."/>
            <person name="Fan B."/>
            <person name="Jiang Y."/>
            <person name="Adhikari A."/>
            <person name="Zheng C.-J."/>
            <person name="Schuster L."/>
            <person name="Cowan T.M."/>
            <person name="Smanski M.J."/>
            <person name="Chevrette M.G."/>
            <person name="De Carvalho L.P.S."/>
            <person name="Shen B."/>
        </authorList>
    </citation>
    <scope>NUCLEOTIDE SEQUENCE [LARGE SCALE GENOMIC DNA]</scope>
    <source>
        <strain evidence="3 4">NPDC078403</strain>
    </source>
</reference>
<dbReference type="EMBL" id="JBJDOT010000005">
    <property type="protein sequence ID" value="MFK3863392.1"/>
    <property type="molecule type" value="Genomic_DNA"/>
</dbReference>
<dbReference type="InterPro" id="IPR050266">
    <property type="entry name" value="AB_hydrolase_sf"/>
</dbReference>
<evidence type="ECO:0000259" key="2">
    <source>
        <dbReference type="Pfam" id="PF00561"/>
    </source>
</evidence>
<comment type="caution">
    <text evidence="3">The sequence shown here is derived from an EMBL/GenBank/DDBJ whole genome shotgun (WGS) entry which is preliminary data.</text>
</comment>
<dbReference type="Gene3D" id="1.25.40.10">
    <property type="entry name" value="Tetratricopeptide repeat domain"/>
    <property type="match status" value="1"/>
</dbReference>
<evidence type="ECO:0000313" key="3">
    <source>
        <dbReference type="EMBL" id="MFK3863392.1"/>
    </source>
</evidence>
<dbReference type="PANTHER" id="PTHR43798:SF31">
    <property type="entry name" value="AB HYDROLASE SUPERFAMILY PROTEIN YCLE"/>
    <property type="match status" value="1"/>
</dbReference>
<dbReference type="Pfam" id="PF00561">
    <property type="entry name" value="Abhydrolase_1"/>
    <property type="match status" value="1"/>
</dbReference>
<name>A0ABW8KUF2_9GAMM</name>
<evidence type="ECO:0000256" key="1">
    <source>
        <dbReference type="ARBA" id="ARBA00022801"/>
    </source>
</evidence>
<accession>A0ABW8KUF2</accession>